<sequence length="87" mass="8970">MSPLKGLGAATAACFTSRLAGIFLEVALKGSRANLWVKNSQGFVTAVVTKYSDNIPKGFATSLAIIRKSTGSPKVAATALGEKSGIR</sequence>
<keyword evidence="3" id="KW-1133">Transmembrane helix</keyword>
<evidence type="ECO:0000256" key="2">
    <source>
        <dbReference type="ARBA" id="ARBA00022692"/>
    </source>
</evidence>
<evidence type="ECO:0000313" key="5">
    <source>
        <dbReference type="EMBL" id="KAF9789703.1"/>
    </source>
</evidence>
<evidence type="ECO:0000256" key="3">
    <source>
        <dbReference type="ARBA" id="ARBA00022989"/>
    </source>
</evidence>
<comment type="caution">
    <text evidence="5">The sequence shown here is derived from an EMBL/GenBank/DDBJ whole genome shotgun (WGS) entry which is preliminary data.</text>
</comment>
<dbReference type="Proteomes" id="UP000736335">
    <property type="component" value="Unassembled WGS sequence"/>
</dbReference>
<reference evidence="5" key="2">
    <citation type="submission" date="2020-11" db="EMBL/GenBank/DDBJ databases">
        <authorList>
            <consortium name="DOE Joint Genome Institute"/>
            <person name="Kuo A."/>
            <person name="Miyauchi S."/>
            <person name="Kiss E."/>
            <person name="Drula E."/>
            <person name="Kohler A."/>
            <person name="Sanchez-Garcia M."/>
            <person name="Andreopoulos B."/>
            <person name="Barry K.W."/>
            <person name="Bonito G."/>
            <person name="Buee M."/>
            <person name="Carver A."/>
            <person name="Chen C."/>
            <person name="Cichocki N."/>
            <person name="Clum A."/>
            <person name="Culley D."/>
            <person name="Crous P.W."/>
            <person name="Fauchery L."/>
            <person name="Girlanda M."/>
            <person name="Hayes R."/>
            <person name="Keri Z."/>
            <person name="Labutti K."/>
            <person name="Lipzen A."/>
            <person name="Lombard V."/>
            <person name="Magnuson J."/>
            <person name="Maillard F."/>
            <person name="Morin E."/>
            <person name="Murat C."/>
            <person name="Nolan M."/>
            <person name="Ohm R."/>
            <person name="Pangilinan J."/>
            <person name="Pereira M."/>
            <person name="Perotto S."/>
            <person name="Peter M."/>
            <person name="Riley R."/>
            <person name="Sitrit Y."/>
            <person name="Stielow B."/>
            <person name="Szollosi G."/>
            <person name="Zifcakova L."/>
            <person name="Stursova M."/>
            <person name="Spatafora J.W."/>
            <person name="Tedersoo L."/>
            <person name="Vaario L.-M."/>
            <person name="Yamada A."/>
            <person name="Yan M."/>
            <person name="Wang P."/>
            <person name="Xu J."/>
            <person name="Bruns T."/>
            <person name="Baldrian P."/>
            <person name="Vilgalys R."/>
            <person name="Henrissat B."/>
            <person name="Grigoriev I.V."/>
            <person name="Hibbett D."/>
            <person name="Nagy L.G."/>
            <person name="Martin F.M."/>
        </authorList>
    </citation>
    <scope>NUCLEOTIDE SEQUENCE</scope>
    <source>
        <strain evidence="5">UH-Tt-Lm1</strain>
    </source>
</reference>
<evidence type="ECO:0000256" key="1">
    <source>
        <dbReference type="ARBA" id="ARBA00004141"/>
    </source>
</evidence>
<dbReference type="AlphaFoldDB" id="A0A9P6L9S0"/>
<proteinExistence type="predicted"/>
<keyword evidence="2" id="KW-0812">Transmembrane</keyword>
<dbReference type="OrthoDB" id="408493at2759"/>
<keyword evidence="4" id="KW-0472">Membrane</keyword>
<reference evidence="5" key="1">
    <citation type="journal article" date="2020" name="Nat. Commun.">
        <title>Large-scale genome sequencing of mycorrhizal fungi provides insights into the early evolution of symbiotic traits.</title>
        <authorList>
            <person name="Miyauchi S."/>
            <person name="Kiss E."/>
            <person name="Kuo A."/>
            <person name="Drula E."/>
            <person name="Kohler A."/>
            <person name="Sanchez-Garcia M."/>
            <person name="Morin E."/>
            <person name="Andreopoulos B."/>
            <person name="Barry K.W."/>
            <person name="Bonito G."/>
            <person name="Buee M."/>
            <person name="Carver A."/>
            <person name="Chen C."/>
            <person name="Cichocki N."/>
            <person name="Clum A."/>
            <person name="Culley D."/>
            <person name="Crous P.W."/>
            <person name="Fauchery L."/>
            <person name="Girlanda M."/>
            <person name="Hayes R.D."/>
            <person name="Keri Z."/>
            <person name="LaButti K."/>
            <person name="Lipzen A."/>
            <person name="Lombard V."/>
            <person name="Magnuson J."/>
            <person name="Maillard F."/>
            <person name="Murat C."/>
            <person name="Nolan M."/>
            <person name="Ohm R.A."/>
            <person name="Pangilinan J."/>
            <person name="Pereira M.F."/>
            <person name="Perotto S."/>
            <person name="Peter M."/>
            <person name="Pfister S."/>
            <person name="Riley R."/>
            <person name="Sitrit Y."/>
            <person name="Stielow J.B."/>
            <person name="Szollosi G."/>
            <person name="Zifcakova L."/>
            <person name="Stursova M."/>
            <person name="Spatafora J.W."/>
            <person name="Tedersoo L."/>
            <person name="Vaario L.M."/>
            <person name="Yamada A."/>
            <person name="Yan M."/>
            <person name="Wang P."/>
            <person name="Xu J."/>
            <person name="Bruns T."/>
            <person name="Baldrian P."/>
            <person name="Vilgalys R."/>
            <person name="Dunand C."/>
            <person name="Henrissat B."/>
            <person name="Grigoriev I.V."/>
            <person name="Hibbett D."/>
            <person name="Nagy L.G."/>
            <person name="Martin F.M."/>
        </authorList>
    </citation>
    <scope>NUCLEOTIDE SEQUENCE</scope>
    <source>
        <strain evidence="5">UH-Tt-Lm1</strain>
    </source>
</reference>
<gene>
    <name evidence="5" type="ORF">BJ322DRAFT_1105566</name>
</gene>
<evidence type="ECO:0000313" key="6">
    <source>
        <dbReference type="Proteomes" id="UP000736335"/>
    </source>
</evidence>
<accession>A0A9P6L9S0</accession>
<protein>
    <submittedName>
        <fullName evidence="5">Uncharacterized protein</fullName>
    </submittedName>
</protein>
<name>A0A9P6L9S0_9AGAM</name>
<dbReference type="Pfam" id="PF04142">
    <property type="entry name" value="Nuc_sug_transp"/>
    <property type="match status" value="2"/>
</dbReference>
<comment type="subcellular location">
    <subcellularLocation>
        <location evidence="1">Membrane</location>
        <topology evidence="1">Multi-pass membrane protein</topology>
    </subcellularLocation>
</comment>
<dbReference type="PANTHER" id="PTHR10231">
    <property type="entry name" value="NUCLEOTIDE-SUGAR TRANSMEMBRANE TRANSPORTER"/>
    <property type="match status" value="1"/>
</dbReference>
<dbReference type="InterPro" id="IPR007271">
    <property type="entry name" value="Nuc_sug_transpt"/>
</dbReference>
<organism evidence="5 6">
    <name type="scientific">Thelephora terrestris</name>
    <dbReference type="NCBI Taxonomy" id="56493"/>
    <lineage>
        <taxon>Eukaryota</taxon>
        <taxon>Fungi</taxon>
        <taxon>Dikarya</taxon>
        <taxon>Basidiomycota</taxon>
        <taxon>Agaricomycotina</taxon>
        <taxon>Agaricomycetes</taxon>
        <taxon>Thelephorales</taxon>
        <taxon>Thelephoraceae</taxon>
        <taxon>Thelephora</taxon>
    </lineage>
</organism>
<dbReference type="EMBL" id="WIUZ02000003">
    <property type="protein sequence ID" value="KAF9789703.1"/>
    <property type="molecule type" value="Genomic_DNA"/>
</dbReference>
<dbReference type="GO" id="GO:0000139">
    <property type="term" value="C:Golgi membrane"/>
    <property type="evidence" value="ECO:0007669"/>
    <property type="project" value="InterPro"/>
</dbReference>
<keyword evidence="6" id="KW-1185">Reference proteome</keyword>
<evidence type="ECO:0000256" key="4">
    <source>
        <dbReference type="ARBA" id="ARBA00023136"/>
    </source>
</evidence>
<dbReference type="GO" id="GO:0015165">
    <property type="term" value="F:pyrimidine nucleotide-sugar transmembrane transporter activity"/>
    <property type="evidence" value="ECO:0007669"/>
    <property type="project" value="InterPro"/>
</dbReference>